<evidence type="ECO:0008006" key="3">
    <source>
        <dbReference type="Google" id="ProtNLM"/>
    </source>
</evidence>
<name>A0A5C2S8M7_9APHY</name>
<dbReference type="AlphaFoldDB" id="A0A5C2S8M7"/>
<dbReference type="InterPro" id="IPR021109">
    <property type="entry name" value="Peptidase_aspartic_dom_sf"/>
</dbReference>
<gene>
    <name evidence="1" type="ORF">L227DRAFT_586497</name>
</gene>
<dbReference type="Pfam" id="PF08284">
    <property type="entry name" value="RVP_2"/>
    <property type="match status" value="1"/>
</dbReference>
<organism evidence="1 2">
    <name type="scientific">Lentinus tigrinus ALCF2SS1-6</name>
    <dbReference type="NCBI Taxonomy" id="1328759"/>
    <lineage>
        <taxon>Eukaryota</taxon>
        <taxon>Fungi</taxon>
        <taxon>Dikarya</taxon>
        <taxon>Basidiomycota</taxon>
        <taxon>Agaricomycotina</taxon>
        <taxon>Agaricomycetes</taxon>
        <taxon>Polyporales</taxon>
        <taxon>Polyporaceae</taxon>
        <taxon>Lentinus</taxon>
    </lineage>
</organism>
<evidence type="ECO:0000313" key="2">
    <source>
        <dbReference type="Proteomes" id="UP000313359"/>
    </source>
</evidence>
<reference evidence="1" key="1">
    <citation type="journal article" date="2018" name="Genome Biol. Evol.">
        <title>Genomics and development of Lentinus tigrinus, a white-rot wood-decaying mushroom with dimorphic fruiting bodies.</title>
        <authorList>
            <person name="Wu B."/>
            <person name="Xu Z."/>
            <person name="Knudson A."/>
            <person name="Carlson A."/>
            <person name="Chen N."/>
            <person name="Kovaka S."/>
            <person name="LaButti K."/>
            <person name="Lipzen A."/>
            <person name="Pennachio C."/>
            <person name="Riley R."/>
            <person name="Schakwitz W."/>
            <person name="Umezawa K."/>
            <person name="Ohm R.A."/>
            <person name="Grigoriev I.V."/>
            <person name="Nagy L.G."/>
            <person name="Gibbons J."/>
            <person name="Hibbett D."/>
        </authorList>
    </citation>
    <scope>NUCLEOTIDE SEQUENCE [LARGE SCALE GENOMIC DNA]</scope>
    <source>
        <strain evidence="1">ALCF2SS1-6</strain>
    </source>
</reference>
<dbReference type="Gene3D" id="2.40.70.10">
    <property type="entry name" value="Acid Proteases"/>
    <property type="match status" value="1"/>
</dbReference>
<dbReference type="CDD" id="cd00303">
    <property type="entry name" value="retropepsin_like"/>
    <property type="match status" value="1"/>
</dbReference>
<protein>
    <recommendedName>
        <fullName evidence="3">Aspartic peptidase DDI1-type domain-containing protein</fullName>
    </recommendedName>
</protein>
<sequence>MGDALEWGTASWLNTEFPWPIHAQPEDVELARFSTFRYGQNVLIEDAYLALGCSVDVRDLENPKFDLLNWYARCARRTLAGPAFELDVLDDEIEVLFEHRGAREAALLVSAAAVKQPTLTIQRNAATLRDFRRVVPDPVVVIVYVNGHPSRALLDSGSQADFISGRLAHQLRIKAKELEKPLPVQLAVQGSRSKVNYGCKVRFQYQDINEERYFDVLSVPNYDVILGTPFLNQHEVALGFNPVKVAIGSDRVVPFRGIQTRVIESRAADLFEDRLEAARQELRAYAAPICREASDAPFPPLRAINHTIPLKDPAKVYTWRPSRCLDAHRANWIEKKEAYFKSGCVRADPGGSLACGPDSDGNAGRKHG</sequence>
<dbReference type="SUPFAM" id="SSF50630">
    <property type="entry name" value="Acid proteases"/>
    <property type="match status" value="1"/>
</dbReference>
<dbReference type="OrthoDB" id="1750432at2759"/>
<proteinExistence type="predicted"/>
<keyword evidence="2" id="KW-1185">Reference proteome</keyword>
<dbReference type="EMBL" id="ML122269">
    <property type="protein sequence ID" value="RPD59587.1"/>
    <property type="molecule type" value="Genomic_DNA"/>
</dbReference>
<accession>A0A5C2S8M7</accession>
<dbReference type="Proteomes" id="UP000313359">
    <property type="component" value="Unassembled WGS sequence"/>
</dbReference>
<dbReference type="STRING" id="1328759.A0A5C2S8M7"/>
<evidence type="ECO:0000313" key="1">
    <source>
        <dbReference type="EMBL" id="RPD59587.1"/>
    </source>
</evidence>